<evidence type="ECO:0000313" key="3">
    <source>
        <dbReference type="Proteomes" id="UP000053405"/>
    </source>
</evidence>
<organism evidence="2 3">
    <name type="scientific">Gordonia hirsuta DSM 44140 = NBRC 16056</name>
    <dbReference type="NCBI Taxonomy" id="1121927"/>
    <lineage>
        <taxon>Bacteria</taxon>
        <taxon>Bacillati</taxon>
        <taxon>Actinomycetota</taxon>
        <taxon>Actinomycetes</taxon>
        <taxon>Mycobacteriales</taxon>
        <taxon>Gordoniaceae</taxon>
        <taxon>Gordonia</taxon>
    </lineage>
</organism>
<gene>
    <name evidence="2" type="ORF">GOHSU_55_00220</name>
</gene>
<dbReference type="EMBL" id="BANT01000055">
    <property type="protein sequence ID" value="GAC58867.1"/>
    <property type="molecule type" value="Genomic_DNA"/>
</dbReference>
<evidence type="ECO:0000313" key="2">
    <source>
        <dbReference type="EMBL" id="GAC58867.1"/>
    </source>
</evidence>
<evidence type="ECO:0000256" key="1">
    <source>
        <dbReference type="SAM" id="SignalP"/>
    </source>
</evidence>
<feature type="signal peptide" evidence="1">
    <location>
        <begin position="1"/>
        <end position="28"/>
    </location>
</feature>
<sequence length="129" mass="13653">MKKPLTSLALIGAGAALVLGVGAGPADARVSAGPLTLSVTGTCASPGDSIKEFYVWTPENGKKRATSGKSATHSFNINKKKAGDTYFNWKVTCKMAGSTGEHQKKYGGSVNGTKYKYTAERFYNKTKKP</sequence>
<protein>
    <recommendedName>
        <fullName evidence="4">Ig-like domain-containing protein</fullName>
    </recommendedName>
</protein>
<dbReference type="eggNOG" id="ENOG5031W6B">
    <property type="taxonomic scope" value="Bacteria"/>
</dbReference>
<dbReference type="AlphaFoldDB" id="L7LFK8"/>
<dbReference type="OrthoDB" id="9988039at2"/>
<dbReference type="RefSeq" id="WP_005943699.1">
    <property type="nucleotide sequence ID" value="NZ_ATVK01000028.1"/>
</dbReference>
<keyword evidence="3" id="KW-1185">Reference proteome</keyword>
<comment type="caution">
    <text evidence="2">The sequence shown here is derived from an EMBL/GenBank/DDBJ whole genome shotgun (WGS) entry which is preliminary data.</text>
</comment>
<name>L7LFK8_9ACTN</name>
<reference evidence="2 3" key="1">
    <citation type="submission" date="2012-12" db="EMBL/GenBank/DDBJ databases">
        <title>Whole genome shotgun sequence of Gordonia hirsuta NBRC 16056.</title>
        <authorList>
            <person name="Isaki-Nakamura S."/>
            <person name="Hosoyama A."/>
            <person name="Tsuchikane K."/>
            <person name="Katsumata H."/>
            <person name="Baba S."/>
            <person name="Yamazaki S."/>
            <person name="Fujita N."/>
        </authorList>
    </citation>
    <scope>NUCLEOTIDE SEQUENCE [LARGE SCALE GENOMIC DNA]</scope>
    <source>
        <strain evidence="2 3">NBRC 16056</strain>
    </source>
</reference>
<dbReference type="STRING" id="1121927.GOHSU_55_00220"/>
<keyword evidence="1" id="KW-0732">Signal</keyword>
<dbReference type="Proteomes" id="UP000053405">
    <property type="component" value="Unassembled WGS sequence"/>
</dbReference>
<feature type="chain" id="PRO_5003980564" description="Ig-like domain-containing protein" evidence="1">
    <location>
        <begin position="29"/>
        <end position="129"/>
    </location>
</feature>
<evidence type="ECO:0008006" key="4">
    <source>
        <dbReference type="Google" id="ProtNLM"/>
    </source>
</evidence>
<accession>L7LFK8</accession>
<proteinExistence type="predicted"/>